<evidence type="ECO:0000313" key="1">
    <source>
        <dbReference type="EMBL" id="GAG37003.1"/>
    </source>
</evidence>
<proteinExistence type="predicted"/>
<reference evidence="1" key="1">
    <citation type="journal article" date="2014" name="Front. Microbiol.">
        <title>High frequency of phylogenetically diverse reductive dehalogenase-homologous genes in deep subseafloor sedimentary metagenomes.</title>
        <authorList>
            <person name="Kawai M."/>
            <person name="Futagami T."/>
            <person name="Toyoda A."/>
            <person name="Takaki Y."/>
            <person name="Nishi S."/>
            <person name="Hori S."/>
            <person name="Arai W."/>
            <person name="Tsubouchi T."/>
            <person name="Morono Y."/>
            <person name="Uchiyama I."/>
            <person name="Ito T."/>
            <person name="Fujiyama A."/>
            <person name="Inagaki F."/>
            <person name="Takami H."/>
        </authorList>
    </citation>
    <scope>NUCLEOTIDE SEQUENCE</scope>
    <source>
        <strain evidence="1">Expedition CK06-06</strain>
    </source>
</reference>
<organism evidence="1">
    <name type="scientific">marine sediment metagenome</name>
    <dbReference type="NCBI Taxonomy" id="412755"/>
    <lineage>
        <taxon>unclassified sequences</taxon>
        <taxon>metagenomes</taxon>
        <taxon>ecological metagenomes</taxon>
    </lineage>
</organism>
<dbReference type="AlphaFoldDB" id="X0XK47"/>
<accession>X0XK47</accession>
<comment type="caution">
    <text evidence="1">The sequence shown here is derived from an EMBL/GenBank/DDBJ whole genome shotgun (WGS) entry which is preliminary data.</text>
</comment>
<dbReference type="EMBL" id="BARS01044515">
    <property type="protein sequence ID" value="GAG37003.1"/>
    <property type="molecule type" value="Genomic_DNA"/>
</dbReference>
<feature type="non-terminal residue" evidence="1">
    <location>
        <position position="144"/>
    </location>
</feature>
<name>X0XK47_9ZZZZ</name>
<gene>
    <name evidence="1" type="ORF">S01H1_67238</name>
</gene>
<sequence length="144" mass="16927">MSAPRLRYRTAILTLDGIKGPSYNNNLGIKFHSVPTGRPEYSTTQRKHGTTAFIWSSEKIVEGDRDTIYTFYNTSINNGEYFFSIIDHKQRLLFDTSWDGWSERWSNFRGCTFNVQYNLDSPFQWTPQIYGAYLFEANNFKDYL</sequence>
<protein>
    <submittedName>
        <fullName evidence="1">Uncharacterized protein</fullName>
    </submittedName>
</protein>